<comment type="caution">
    <text evidence="2">The sequence shown here is derived from an EMBL/GenBank/DDBJ whole genome shotgun (WGS) entry which is preliminary data.</text>
</comment>
<name>A0AAE0DGD7_9LECA</name>
<dbReference type="PANTHER" id="PTHR38790">
    <property type="entry name" value="2EXR DOMAIN-CONTAINING PROTEIN-RELATED"/>
    <property type="match status" value="1"/>
</dbReference>
<reference evidence="2" key="1">
    <citation type="submission" date="2022-11" db="EMBL/GenBank/DDBJ databases">
        <title>Chromosomal genome sequence assembly and mating type (MAT) locus characterization of the leprose asexual lichenized fungus Lepraria neglecta (Nyl.) Erichsen.</title>
        <authorList>
            <person name="Allen J.L."/>
            <person name="Pfeffer B."/>
        </authorList>
    </citation>
    <scope>NUCLEOTIDE SEQUENCE</scope>
    <source>
        <strain evidence="2">Allen 5258</strain>
    </source>
</reference>
<dbReference type="Proteomes" id="UP001276659">
    <property type="component" value="Unassembled WGS sequence"/>
</dbReference>
<evidence type="ECO:0000259" key="1">
    <source>
        <dbReference type="Pfam" id="PF24864"/>
    </source>
</evidence>
<organism evidence="2 3">
    <name type="scientific">Lepraria neglecta</name>
    <dbReference type="NCBI Taxonomy" id="209136"/>
    <lineage>
        <taxon>Eukaryota</taxon>
        <taxon>Fungi</taxon>
        <taxon>Dikarya</taxon>
        <taxon>Ascomycota</taxon>
        <taxon>Pezizomycotina</taxon>
        <taxon>Lecanoromycetes</taxon>
        <taxon>OSLEUM clade</taxon>
        <taxon>Lecanoromycetidae</taxon>
        <taxon>Lecanorales</taxon>
        <taxon>Lecanorineae</taxon>
        <taxon>Stereocaulaceae</taxon>
        <taxon>Lepraria</taxon>
    </lineage>
</organism>
<sequence length="329" mass="37046">MSSIQEPPLFQLPIELRQLIYEEVTGSHKYLHIRLYHHGNWSPLGSHVCVQHPPEAHGQSFHTSDITAAQAGDLKKKMPVCVYRHQKCMGNGFNMNFFGALPNVLPLLLTSRRIHAEASNLIYSTSIFSFDRPIPLERFQAVLLPDARWALRSLHLSLKSACFTNGERGSLGYNTVLSALAMLYGLKNLRLCIDVFRCIDPDLATGVHQIIKVTKAAVNVCLSGHEHIRNSNWECGNWSADKQDCFGDEVWRRIMNPGRLIEDGRYSGSGRAKQGKYILWAPIERQGLTVINMRGGFMEAERRIRLNKVSTWSPMSTLIAGVAGCLLRH</sequence>
<evidence type="ECO:0000313" key="3">
    <source>
        <dbReference type="Proteomes" id="UP001276659"/>
    </source>
</evidence>
<dbReference type="Pfam" id="PF24864">
    <property type="entry name" value="DUF7730"/>
    <property type="match status" value="1"/>
</dbReference>
<gene>
    <name evidence="2" type="ORF">OEA41_005104</name>
</gene>
<keyword evidence="3" id="KW-1185">Reference proteome</keyword>
<dbReference type="InterPro" id="IPR056632">
    <property type="entry name" value="DUF7730"/>
</dbReference>
<dbReference type="EMBL" id="JASNWA010000010">
    <property type="protein sequence ID" value="KAK3168656.1"/>
    <property type="molecule type" value="Genomic_DNA"/>
</dbReference>
<feature type="domain" description="DUF7730" evidence="1">
    <location>
        <begin position="7"/>
        <end position="160"/>
    </location>
</feature>
<evidence type="ECO:0000313" key="2">
    <source>
        <dbReference type="EMBL" id="KAK3168656.1"/>
    </source>
</evidence>
<protein>
    <recommendedName>
        <fullName evidence="1">DUF7730 domain-containing protein</fullName>
    </recommendedName>
</protein>
<accession>A0AAE0DGD7</accession>
<dbReference type="AlphaFoldDB" id="A0AAE0DGD7"/>
<dbReference type="PANTHER" id="PTHR38790:SF4">
    <property type="entry name" value="2EXR DOMAIN-CONTAINING PROTEIN"/>
    <property type="match status" value="1"/>
</dbReference>
<proteinExistence type="predicted"/>